<gene>
    <name evidence="3" type="ORF">EV675_5154</name>
</gene>
<dbReference type="PANTHER" id="PTHR37312">
    <property type="entry name" value="MEMBRANE-BOUND ACYLTRANSFERASE YKRP-RELATED"/>
    <property type="match status" value="1"/>
</dbReference>
<feature type="transmembrane region" description="Helical" evidence="1">
    <location>
        <begin position="82"/>
        <end position="99"/>
    </location>
</feature>
<accession>A0A4Q7N942</accession>
<dbReference type="AlphaFoldDB" id="A0A4Q7N942"/>
<name>A0A4Q7N942_9BURK</name>
<organism evidence="3 4">
    <name type="scientific">Pigmentiphaga kullae</name>
    <dbReference type="NCBI Taxonomy" id="151784"/>
    <lineage>
        <taxon>Bacteria</taxon>
        <taxon>Pseudomonadati</taxon>
        <taxon>Pseudomonadota</taxon>
        <taxon>Betaproteobacteria</taxon>
        <taxon>Burkholderiales</taxon>
        <taxon>Alcaligenaceae</taxon>
        <taxon>Pigmentiphaga</taxon>
    </lineage>
</organism>
<dbReference type="EMBL" id="SGXC01000003">
    <property type="protein sequence ID" value="RZS78504.1"/>
    <property type="molecule type" value="Genomic_DNA"/>
</dbReference>
<evidence type="ECO:0000313" key="4">
    <source>
        <dbReference type="Proteomes" id="UP000292445"/>
    </source>
</evidence>
<keyword evidence="4" id="KW-1185">Reference proteome</keyword>
<dbReference type="GO" id="GO:0016747">
    <property type="term" value="F:acyltransferase activity, transferring groups other than amino-acyl groups"/>
    <property type="evidence" value="ECO:0007669"/>
    <property type="project" value="InterPro"/>
</dbReference>
<feature type="transmembrane region" description="Helical" evidence="1">
    <location>
        <begin position="41"/>
        <end position="61"/>
    </location>
</feature>
<dbReference type="RefSeq" id="WP_130361296.1">
    <property type="nucleotide sequence ID" value="NZ_SGXC01000003.1"/>
</dbReference>
<feature type="transmembrane region" description="Helical" evidence="1">
    <location>
        <begin position="189"/>
        <end position="207"/>
    </location>
</feature>
<evidence type="ECO:0000256" key="1">
    <source>
        <dbReference type="SAM" id="Phobius"/>
    </source>
</evidence>
<keyword evidence="1" id="KW-0812">Transmembrane</keyword>
<feature type="transmembrane region" description="Helical" evidence="1">
    <location>
        <begin position="119"/>
        <end position="138"/>
    </location>
</feature>
<dbReference type="InterPro" id="IPR052734">
    <property type="entry name" value="Nod_factor_acetyltransferase"/>
</dbReference>
<feature type="transmembrane region" description="Helical" evidence="1">
    <location>
        <begin position="275"/>
        <end position="294"/>
    </location>
</feature>
<feature type="transmembrane region" description="Helical" evidence="1">
    <location>
        <begin position="251"/>
        <end position="270"/>
    </location>
</feature>
<dbReference type="OrthoDB" id="9814956at2"/>
<comment type="caution">
    <text evidence="3">The sequence shown here is derived from an EMBL/GenBank/DDBJ whole genome shotgun (WGS) entry which is preliminary data.</text>
</comment>
<keyword evidence="1" id="KW-1133">Transmembrane helix</keyword>
<evidence type="ECO:0000313" key="3">
    <source>
        <dbReference type="EMBL" id="RZS78504.1"/>
    </source>
</evidence>
<feature type="transmembrane region" description="Helical" evidence="1">
    <location>
        <begin position="150"/>
        <end position="169"/>
    </location>
</feature>
<evidence type="ECO:0000259" key="2">
    <source>
        <dbReference type="Pfam" id="PF01757"/>
    </source>
</evidence>
<reference evidence="3 4" key="1">
    <citation type="submission" date="2019-02" db="EMBL/GenBank/DDBJ databases">
        <title>Genomic Encyclopedia of Type Strains, Phase IV (KMG-IV): sequencing the most valuable type-strain genomes for metagenomic binning, comparative biology and taxonomic classification.</title>
        <authorList>
            <person name="Goeker M."/>
        </authorList>
    </citation>
    <scope>NUCLEOTIDE SEQUENCE [LARGE SCALE GENOMIC DNA]</scope>
    <source>
        <strain evidence="3 4">K24</strain>
    </source>
</reference>
<dbReference type="PANTHER" id="PTHR37312:SF1">
    <property type="entry name" value="MEMBRANE-BOUND ACYLTRANSFERASE YKRP-RELATED"/>
    <property type="match status" value="1"/>
</dbReference>
<proteinExistence type="predicted"/>
<keyword evidence="3" id="KW-0808">Transferase</keyword>
<feature type="domain" description="Acyltransferase 3" evidence="2">
    <location>
        <begin position="15"/>
        <end position="329"/>
    </location>
</feature>
<feature type="transmembrane region" description="Helical" evidence="1">
    <location>
        <begin position="314"/>
        <end position="333"/>
    </location>
</feature>
<feature type="transmembrane region" description="Helical" evidence="1">
    <location>
        <begin position="17"/>
        <end position="35"/>
    </location>
</feature>
<dbReference type="InterPro" id="IPR002656">
    <property type="entry name" value="Acyl_transf_3_dom"/>
</dbReference>
<dbReference type="Pfam" id="PF01757">
    <property type="entry name" value="Acyl_transf_3"/>
    <property type="match status" value="1"/>
</dbReference>
<keyword evidence="1" id="KW-0472">Membrane</keyword>
<protein>
    <submittedName>
        <fullName evidence="3">Fucose 4-O-acetylase-like acetyltransferase</fullName>
    </submittedName>
</protein>
<sequence>MAEPTVPPTPRHAHIDVAKGIGIALVVLGHGWWLFDARPRLLDVITSFHLPIFLFLSGALLRPGRSWAEFAAGRAQALLKPYFTVLLALAVAAVALRGQRFIDRAAAMLYGNGETLTWIPMWFLPYTWLVMLATYWLIQRRALAGHAMARAALLLALAWGGALAVPLAWNLPVSLFGQQIIVRGLPFSVDLLPIGCFFMLLGHALRGRVLADTGRATRIACWAALLVFLAWHALVPASLDLNLRRYDDPLLSTVAALVGIAAALAVARLLAPAPWLGPVLGYLGKASLFILIFHQPVQTAAWHALHPSLGTAPAALLAWLAGLAVPTLLFAVAGRVAPLRALLLPAPRAAGPDARRN</sequence>
<dbReference type="Proteomes" id="UP000292445">
    <property type="component" value="Unassembled WGS sequence"/>
</dbReference>
<feature type="transmembrane region" description="Helical" evidence="1">
    <location>
        <begin position="219"/>
        <end position="239"/>
    </location>
</feature>